<evidence type="ECO:0000313" key="1">
    <source>
        <dbReference type="EMBL" id="RPA77536.1"/>
    </source>
</evidence>
<proteinExistence type="predicted"/>
<keyword evidence="2" id="KW-1185">Reference proteome</keyword>
<organism evidence="1 2">
    <name type="scientific">Ascobolus immersus RN42</name>
    <dbReference type="NCBI Taxonomy" id="1160509"/>
    <lineage>
        <taxon>Eukaryota</taxon>
        <taxon>Fungi</taxon>
        <taxon>Dikarya</taxon>
        <taxon>Ascomycota</taxon>
        <taxon>Pezizomycotina</taxon>
        <taxon>Pezizomycetes</taxon>
        <taxon>Pezizales</taxon>
        <taxon>Ascobolaceae</taxon>
        <taxon>Ascobolus</taxon>
    </lineage>
</organism>
<sequence length="53" mass="6275">MCRYYKHVYSCSHVRYVFTSLCREGTYTQRPCGVRQVWQQLDMEYACPGCLTG</sequence>
<dbReference type="AlphaFoldDB" id="A0A3N4HWQ6"/>
<dbReference type="EMBL" id="ML119725">
    <property type="protein sequence ID" value="RPA77536.1"/>
    <property type="molecule type" value="Genomic_DNA"/>
</dbReference>
<name>A0A3N4HWQ6_ASCIM</name>
<feature type="non-terminal residue" evidence="1">
    <location>
        <position position="53"/>
    </location>
</feature>
<gene>
    <name evidence="1" type="ORF">BJ508DRAFT_200630</name>
</gene>
<reference evidence="1 2" key="1">
    <citation type="journal article" date="2018" name="Nat. Ecol. Evol.">
        <title>Pezizomycetes genomes reveal the molecular basis of ectomycorrhizal truffle lifestyle.</title>
        <authorList>
            <person name="Murat C."/>
            <person name="Payen T."/>
            <person name="Noel B."/>
            <person name="Kuo A."/>
            <person name="Morin E."/>
            <person name="Chen J."/>
            <person name="Kohler A."/>
            <person name="Krizsan K."/>
            <person name="Balestrini R."/>
            <person name="Da Silva C."/>
            <person name="Montanini B."/>
            <person name="Hainaut M."/>
            <person name="Levati E."/>
            <person name="Barry K.W."/>
            <person name="Belfiori B."/>
            <person name="Cichocki N."/>
            <person name="Clum A."/>
            <person name="Dockter R.B."/>
            <person name="Fauchery L."/>
            <person name="Guy J."/>
            <person name="Iotti M."/>
            <person name="Le Tacon F."/>
            <person name="Lindquist E.A."/>
            <person name="Lipzen A."/>
            <person name="Malagnac F."/>
            <person name="Mello A."/>
            <person name="Molinier V."/>
            <person name="Miyauchi S."/>
            <person name="Poulain J."/>
            <person name="Riccioni C."/>
            <person name="Rubini A."/>
            <person name="Sitrit Y."/>
            <person name="Splivallo R."/>
            <person name="Traeger S."/>
            <person name="Wang M."/>
            <person name="Zifcakova L."/>
            <person name="Wipf D."/>
            <person name="Zambonelli A."/>
            <person name="Paolocci F."/>
            <person name="Nowrousian M."/>
            <person name="Ottonello S."/>
            <person name="Baldrian P."/>
            <person name="Spatafora J.W."/>
            <person name="Henrissat B."/>
            <person name="Nagy L.G."/>
            <person name="Aury J.M."/>
            <person name="Wincker P."/>
            <person name="Grigoriev I.V."/>
            <person name="Bonfante P."/>
            <person name="Martin F.M."/>
        </authorList>
    </citation>
    <scope>NUCLEOTIDE SEQUENCE [LARGE SCALE GENOMIC DNA]</scope>
    <source>
        <strain evidence="1 2">RN42</strain>
    </source>
</reference>
<protein>
    <submittedName>
        <fullName evidence="1">Uncharacterized protein</fullName>
    </submittedName>
</protein>
<evidence type="ECO:0000313" key="2">
    <source>
        <dbReference type="Proteomes" id="UP000275078"/>
    </source>
</evidence>
<dbReference type="Proteomes" id="UP000275078">
    <property type="component" value="Unassembled WGS sequence"/>
</dbReference>
<dbReference type="OrthoDB" id="5270904at2759"/>
<accession>A0A3N4HWQ6</accession>